<keyword evidence="8" id="KW-1185">Reference proteome</keyword>
<evidence type="ECO:0000256" key="1">
    <source>
        <dbReference type="ARBA" id="ARBA00004370"/>
    </source>
</evidence>
<dbReference type="InterPro" id="IPR045119">
    <property type="entry name" value="SUN1-5"/>
</dbReference>
<dbReference type="Gene3D" id="2.60.120.260">
    <property type="entry name" value="Galactose-binding domain-like"/>
    <property type="match status" value="1"/>
</dbReference>
<dbReference type="AlphaFoldDB" id="A0A9P0BJK9"/>
<dbReference type="PANTHER" id="PTHR12911">
    <property type="entry name" value="SAD1/UNC-84-LIKE PROTEIN-RELATED"/>
    <property type="match status" value="1"/>
</dbReference>
<dbReference type="EMBL" id="LR824013">
    <property type="protein sequence ID" value="CAH0579086.1"/>
    <property type="molecule type" value="Genomic_DNA"/>
</dbReference>
<accession>A0A9P0BJK9</accession>
<dbReference type="GO" id="GO:0016020">
    <property type="term" value="C:membrane"/>
    <property type="evidence" value="ECO:0007669"/>
    <property type="project" value="UniProtKB-SubCell"/>
</dbReference>
<organism evidence="7 8">
    <name type="scientific">Chrysodeixis includens</name>
    <name type="common">Soybean looper</name>
    <name type="synonym">Pseudoplusia includens</name>
    <dbReference type="NCBI Taxonomy" id="689277"/>
    <lineage>
        <taxon>Eukaryota</taxon>
        <taxon>Metazoa</taxon>
        <taxon>Ecdysozoa</taxon>
        <taxon>Arthropoda</taxon>
        <taxon>Hexapoda</taxon>
        <taxon>Insecta</taxon>
        <taxon>Pterygota</taxon>
        <taxon>Neoptera</taxon>
        <taxon>Endopterygota</taxon>
        <taxon>Lepidoptera</taxon>
        <taxon>Glossata</taxon>
        <taxon>Ditrysia</taxon>
        <taxon>Noctuoidea</taxon>
        <taxon>Noctuidae</taxon>
        <taxon>Plusiinae</taxon>
        <taxon>Chrysodeixis</taxon>
    </lineage>
</organism>
<feature type="transmembrane region" description="Helical" evidence="5">
    <location>
        <begin position="95"/>
        <end position="116"/>
    </location>
</feature>
<evidence type="ECO:0000313" key="7">
    <source>
        <dbReference type="EMBL" id="CAH0579086.1"/>
    </source>
</evidence>
<dbReference type="Proteomes" id="UP001154114">
    <property type="component" value="Chromosome 10"/>
</dbReference>
<protein>
    <recommendedName>
        <fullName evidence="6">SUN domain-containing protein</fullName>
    </recommendedName>
</protein>
<dbReference type="PROSITE" id="PS51469">
    <property type="entry name" value="SUN"/>
    <property type="match status" value="1"/>
</dbReference>
<evidence type="ECO:0000313" key="8">
    <source>
        <dbReference type="Proteomes" id="UP001154114"/>
    </source>
</evidence>
<comment type="subcellular location">
    <subcellularLocation>
        <location evidence="1">Membrane</location>
    </subcellularLocation>
</comment>
<evidence type="ECO:0000256" key="3">
    <source>
        <dbReference type="ARBA" id="ARBA00022989"/>
    </source>
</evidence>
<evidence type="ECO:0000256" key="5">
    <source>
        <dbReference type="SAM" id="Phobius"/>
    </source>
</evidence>
<evidence type="ECO:0000259" key="6">
    <source>
        <dbReference type="PROSITE" id="PS51469"/>
    </source>
</evidence>
<reference evidence="7" key="1">
    <citation type="submission" date="2021-12" db="EMBL/GenBank/DDBJ databases">
        <authorList>
            <person name="King R."/>
        </authorList>
    </citation>
    <scope>NUCLEOTIDE SEQUENCE</scope>
</reference>
<dbReference type="PANTHER" id="PTHR12911:SF8">
    <property type="entry name" value="KLAROID PROTEIN-RELATED"/>
    <property type="match status" value="1"/>
</dbReference>
<gene>
    <name evidence="7" type="ORF">CINC_LOCUS905</name>
</gene>
<dbReference type="GO" id="GO:0043495">
    <property type="term" value="F:protein-membrane adaptor activity"/>
    <property type="evidence" value="ECO:0007669"/>
    <property type="project" value="TreeGrafter"/>
</dbReference>
<sequence length="354" mass="40461">MVIVTRSAYKKACESFNSSEISQKNIIPPWCSAGKVHERSKSKKVAPKWEMRSTYPLRADIWEYLYEDNAAQNFNCSKRRHRRCKQTVKQTGSKTLVWLLLTVGAAIGIIVSVSFLRTNASREGNLTAEPKLITLPVMDTSVSMECCAGMKYLAERLAKAEQTLRNTLRSRAMMLTSRTKIEGKHIDTLYIEGATASKGSDTQEWGGRVALWGVVPLWRAARPPDTVLSLRRPTLADCWPFIGSYGEIIIRLPQTQRVRYVTVEHIHPDTARSAPKHFVIYGVLANDTWIKVVNGQYRAKGPSKQYYPLAYRQVEWKSLVFRILTNQGNERYTCVYRIHFYAEQENSLITFDNK</sequence>
<dbReference type="InterPro" id="IPR012919">
    <property type="entry name" value="SUN_dom"/>
</dbReference>
<feature type="domain" description="SUN" evidence="6">
    <location>
        <begin position="183"/>
        <end position="345"/>
    </location>
</feature>
<proteinExistence type="predicted"/>
<keyword evidence="4 5" id="KW-0472">Membrane</keyword>
<dbReference type="GO" id="GO:0005635">
    <property type="term" value="C:nuclear envelope"/>
    <property type="evidence" value="ECO:0007669"/>
    <property type="project" value="TreeGrafter"/>
</dbReference>
<name>A0A9P0BJK9_CHRIL</name>
<dbReference type="Pfam" id="PF07738">
    <property type="entry name" value="Sad1_UNC"/>
    <property type="match status" value="1"/>
</dbReference>
<dbReference type="OrthoDB" id="342281at2759"/>
<evidence type="ECO:0000256" key="2">
    <source>
        <dbReference type="ARBA" id="ARBA00022692"/>
    </source>
</evidence>
<evidence type="ECO:0000256" key="4">
    <source>
        <dbReference type="ARBA" id="ARBA00023136"/>
    </source>
</evidence>
<keyword evidence="3 5" id="KW-1133">Transmembrane helix</keyword>
<keyword evidence="2 5" id="KW-0812">Transmembrane</keyword>